<feature type="compositionally biased region" description="Polar residues" evidence="1">
    <location>
        <begin position="98"/>
        <end position="114"/>
    </location>
</feature>
<evidence type="ECO:0000256" key="2">
    <source>
        <dbReference type="SAM" id="SignalP"/>
    </source>
</evidence>
<keyword evidence="2" id="KW-0732">Signal</keyword>
<dbReference type="Proteomes" id="UP000075573">
    <property type="component" value="Unassembled WGS sequence"/>
</dbReference>
<name>A0A149QWB4_9PROT</name>
<evidence type="ECO:0000313" key="3">
    <source>
        <dbReference type="EMBL" id="KXV01595.1"/>
    </source>
</evidence>
<reference evidence="3 4" key="1">
    <citation type="submission" date="2015-06" db="EMBL/GenBank/DDBJ databases">
        <title>Improved classification and identification of acetic acid bacteria using matrix-assisted laser desorption/ionization time-of-flight mass spectrometry; Gluconobacter nephelii and Gluconobacter uchimurae are later heterotypic synonyms of Gluconobacter japonicus and Gluconobacter oxydans, respectively.</title>
        <authorList>
            <person name="Li L."/>
            <person name="Cleenwerck I."/>
            <person name="De Vuyst L."/>
            <person name="Vandamme P."/>
        </authorList>
    </citation>
    <scope>NUCLEOTIDE SEQUENCE [LARGE SCALE GENOMIC DNA]</scope>
    <source>
        <strain evidence="3 4">LMG 1764</strain>
    </source>
</reference>
<organism evidence="3 4">
    <name type="scientific">Gluconobacter potus</name>
    <dbReference type="NCBI Taxonomy" id="2724927"/>
    <lineage>
        <taxon>Bacteria</taxon>
        <taxon>Pseudomonadati</taxon>
        <taxon>Pseudomonadota</taxon>
        <taxon>Alphaproteobacteria</taxon>
        <taxon>Acetobacterales</taxon>
        <taxon>Acetobacteraceae</taxon>
        <taxon>Gluconobacter</taxon>
    </lineage>
</organism>
<gene>
    <name evidence="3" type="ORF">AD929_05565</name>
</gene>
<sequence length="151" mass="16692">MKFTLFSRSMLAAGLIAGAVSLAPQAHAADSTTSSTCQQSGQTGVLGRLAQREDCLNNRVQNYQKQSQDAQAAREKRIQDLKDKYTNAPANQKARLQKQITSEQSKLTSMRDQQTQRLQQLKNAPQEQRDRVNALGTKTRGDVNNFLNGGL</sequence>
<evidence type="ECO:0000313" key="4">
    <source>
        <dbReference type="Proteomes" id="UP000075573"/>
    </source>
</evidence>
<dbReference type="PATRIC" id="fig|442.7.peg.477"/>
<feature type="region of interest" description="Disordered" evidence="1">
    <location>
        <begin position="83"/>
        <end position="114"/>
    </location>
</feature>
<dbReference type="AlphaFoldDB" id="A0A149QWB4"/>
<feature type="chain" id="PRO_5007553019" description="Periplasmic protein" evidence="2">
    <location>
        <begin position="29"/>
        <end position="151"/>
    </location>
</feature>
<comment type="caution">
    <text evidence="3">The sequence shown here is derived from an EMBL/GenBank/DDBJ whole genome shotgun (WGS) entry which is preliminary data.</text>
</comment>
<feature type="signal peptide" evidence="2">
    <location>
        <begin position="1"/>
        <end position="28"/>
    </location>
</feature>
<evidence type="ECO:0000256" key="1">
    <source>
        <dbReference type="SAM" id="MobiDB-lite"/>
    </source>
</evidence>
<dbReference type="EMBL" id="LHZB01000108">
    <property type="protein sequence ID" value="KXV01595.1"/>
    <property type="molecule type" value="Genomic_DNA"/>
</dbReference>
<protein>
    <recommendedName>
        <fullName evidence="5">Periplasmic protein</fullName>
    </recommendedName>
</protein>
<proteinExistence type="predicted"/>
<accession>A0A149QWB4</accession>
<dbReference type="RefSeq" id="WP_062495071.1">
    <property type="nucleotide sequence ID" value="NZ_LHZB01000108.1"/>
</dbReference>
<evidence type="ECO:0008006" key="5">
    <source>
        <dbReference type="Google" id="ProtNLM"/>
    </source>
</evidence>